<evidence type="ECO:0000259" key="2">
    <source>
        <dbReference type="Pfam" id="PF16416"/>
    </source>
</evidence>
<dbReference type="Pfam" id="PF16416">
    <property type="entry name" value="GUN4_N"/>
    <property type="match status" value="1"/>
</dbReference>
<sequence>MTNLDTSTSFNVPDSITTLQFKLRSESEKAQLQLVSDLIALDEAGYLVLMNFLKERQATGTLGRVDAKIYQALYSTQEVTVLDFLHQHFPTGTIVLRSDRGINYAPLQQLLAQQNFEEADRVTLQKMCEAAGDDAAQRKWLYFTEVEGFPVTDLQTIDALWIAHSDGRFGFSIQREIWLSLSKNWEKLWDKIGWKSGNNWTRYPGEFVWSLEAPRGHLPLTNQLRGVRVMASLMAHSAWVKEKT</sequence>
<comment type="caution">
    <text evidence="3">The sequence shown here is derived from an EMBL/GenBank/DDBJ whole genome shotgun (WGS) entry which is preliminary data.</text>
</comment>
<evidence type="ECO:0008006" key="5">
    <source>
        <dbReference type="Google" id="ProtNLM"/>
    </source>
</evidence>
<accession>A0A8J7Z156</accession>
<dbReference type="GO" id="GO:0030288">
    <property type="term" value="C:outer membrane-bounded periplasmic space"/>
    <property type="evidence" value="ECO:0007669"/>
    <property type="project" value="TreeGrafter"/>
</dbReference>
<dbReference type="InterPro" id="IPR032192">
    <property type="entry name" value="GUN4_N"/>
</dbReference>
<protein>
    <recommendedName>
        <fullName evidence="5">GUN4-like domain-containing protein</fullName>
    </recommendedName>
</protein>
<organism evidence="3 4">
    <name type="scientific">Myxacorys almedinensis A</name>
    <dbReference type="NCBI Taxonomy" id="2690445"/>
    <lineage>
        <taxon>Bacteria</taxon>
        <taxon>Bacillati</taxon>
        <taxon>Cyanobacteriota</taxon>
        <taxon>Cyanophyceae</taxon>
        <taxon>Leptolyngbyales</taxon>
        <taxon>Leptolyngbyaceae</taxon>
        <taxon>Myxacorys</taxon>
        <taxon>Myxacorys almedinensis</taxon>
    </lineage>
</organism>
<reference evidence="3" key="1">
    <citation type="submission" date="2019-12" db="EMBL/GenBank/DDBJ databases">
        <title>High-Quality draft genome sequences of three cyanobacteria isolated from the limestone walls of the Old Cathedral of Coimbra.</title>
        <authorList>
            <person name="Tiago I."/>
            <person name="Soares F."/>
            <person name="Portugal A."/>
        </authorList>
    </citation>
    <scope>NUCLEOTIDE SEQUENCE</scope>
    <source>
        <strain evidence="3">A</strain>
    </source>
</reference>
<dbReference type="Proteomes" id="UP000646053">
    <property type="component" value="Unassembled WGS sequence"/>
</dbReference>
<dbReference type="InterPro" id="IPR037215">
    <property type="entry name" value="GUN4-like_sf"/>
</dbReference>
<dbReference type="GO" id="GO:0046906">
    <property type="term" value="F:tetrapyrrole binding"/>
    <property type="evidence" value="ECO:0007669"/>
    <property type="project" value="TreeGrafter"/>
</dbReference>
<feature type="domain" description="GUN4 N-terminal ARM-like repeat" evidence="2">
    <location>
        <begin position="13"/>
        <end position="90"/>
    </location>
</feature>
<dbReference type="Gene3D" id="1.10.10.1770">
    <property type="entry name" value="Gun4-like"/>
    <property type="match status" value="1"/>
</dbReference>
<dbReference type="InterPro" id="IPR016024">
    <property type="entry name" value="ARM-type_fold"/>
</dbReference>
<dbReference type="InterPro" id="IPR008629">
    <property type="entry name" value="GUN4-like"/>
</dbReference>
<dbReference type="AlphaFoldDB" id="A0A8J7Z156"/>
<dbReference type="RefSeq" id="WP_162423280.1">
    <property type="nucleotide sequence ID" value="NZ_WVIE01000010.1"/>
</dbReference>
<keyword evidence="4" id="KW-1185">Reference proteome</keyword>
<evidence type="ECO:0000313" key="3">
    <source>
        <dbReference type="EMBL" id="NDJ17769.1"/>
    </source>
</evidence>
<evidence type="ECO:0000259" key="1">
    <source>
        <dbReference type="Pfam" id="PF05419"/>
    </source>
</evidence>
<feature type="domain" description="GUN4-like" evidence="1">
    <location>
        <begin position="98"/>
        <end position="236"/>
    </location>
</feature>
<dbReference type="PANTHER" id="PTHR34800:SF1">
    <property type="entry name" value="TETRAPYRROLE-BINDING PROTEIN, CHLOROPLASTIC"/>
    <property type="match status" value="1"/>
</dbReference>
<dbReference type="CDD" id="cd16383">
    <property type="entry name" value="GUN4"/>
    <property type="match status" value="1"/>
</dbReference>
<dbReference type="EMBL" id="WVIE01000010">
    <property type="protein sequence ID" value="NDJ17769.1"/>
    <property type="molecule type" value="Genomic_DNA"/>
</dbReference>
<gene>
    <name evidence="3" type="ORF">GS601_10775</name>
</gene>
<dbReference type="SUPFAM" id="SSF48371">
    <property type="entry name" value="ARM repeat"/>
    <property type="match status" value="1"/>
</dbReference>
<proteinExistence type="predicted"/>
<dbReference type="PANTHER" id="PTHR34800">
    <property type="entry name" value="TETRAPYRROLE-BINDING PROTEIN, CHLOROPLASTIC"/>
    <property type="match status" value="1"/>
</dbReference>
<evidence type="ECO:0000313" key="4">
    <source>
        <dbReference type="Proteomes" id="UP000646053"/>
    </source>
</evidence>
<dbReference type="SUPFAM" id="SSF140869">
    <property type="entry name" value="GUN4-like"/>
    <property type="match status" value="1"/>
</dbReference>
<dbReference type="Pfam" id="PF05419">
    <property type="entry name" value="GUN4"/>
    <property type="match status" value="1"/>
</dbReference>
<name>A0A8J7Z156_9CYAN</name>
<dbReference type="Gene3D" id="1.25.40.620">
    <property type="match status" value="1"/>
</dbReference>